<accession>A0A5B7DFC2</accession>
<evidence type="ECO:0000313" key="3">
    <source>
        <dbReference type="Proteomes" id="UP000324222"/>
    </source>
</evidence>
<sequence length="65" mass="7561">MPIHKQGQDPDSTLSSKSMNGIPHTCEEYSIHGLIRPLYRVGRWRAMKDLCFEDKRCKLNWNPSS</sequence>
<organism evidence="2 3">
    <name type="scientific">Portunus trituberculatus</name>
    <name type="common">Swimming crab</name>
    <name type="synonym">Neptunus trituberculatus</name>
    <dbReference type="NCBI Taxonomy" id="210409"/>
    <lineage>
        <taxon>Eukaryota</taxon>
        <taxon>Metazoa</taxon>
        <taxon>Ecdysozoa</taxon>
        <taxon>Arthropoda</taxon>
        <taxon>Crustacea</taxon>
        <taxon>Multicrustacea</taxon>
        <taxon>Malacostraca</taxon>
        <taxon>Eumalacostraca</taxon>
        <taxon>Eucarida</taxon>
        <taxon>Decapoda</taxon>
        <taxon>Pleocyemata</taxon>
        <taxon>Brachyura</taxon>
        <taxon>Eubrachyura</taxon>
        <taxon>Portunoidea</taxon>
        <taxon>Portunidae</taxon>
        <taxon>Portuninae</taxon>
        <taxon>Portunus</taxon>
    </lineage>
</organism>
<proteinExistence type="predicted"/>
<gene>
    <name evidence="2" type="ORF">E2C01_012702</name>
</gene>
<comment type="caution">
    <text evidence="2">The sequence shown here is derived from an EMBL/GenBank/DDBJ whole genome shotgun (WGS) entry which is preliminary data.</text>
</comment>
<reference evidence="2 3" key="1">
    <citation type="submission" date="2019-05" db="EMBL/GenBank/DDBJ databases">
        <title>Another draft genome of Portunus trituberculatus and its Hox gene families provides insights of decapod evolution.</title>
        <authorList>
            <person name="Jeong J.-H."/>
            <person name="Song I."/>
            <person name="Kim S."/>
            <person name="Choi T."/>
            <person name="Kim D."/>
            <person name="Ryu S."/>
            <person name="Kim W."/>
        </authorList>
    </citation>
    <scope>NUCLEOTIDE SEQUENCE [LARGE SCALE GENOMIC DNA]</scope>
    <source>
        <tissue evidence="2">Muscle</tissue>
    </source>
</reference>
<protein>
    <submittedName>
        <fullName evidence="2">Uncharacterized protein</fullName>
    </submittedName>
</protein>
<dbReference type="AlphaFoldDB" id="A0A5B7DFC2"/>
<dbReference type="Proteomes" id="UP000324222">
    <property type="component" value="Unassembled WGS sequence"/>
</dbReference>
<evidence type="ECO:0000256" key="1">
    <source>
        <dbReference type="SAM" id="MobiDB-lite"/>
    </source>
</evidence>
<feature type="compositionally biased region" description="Polar residues" evidence="1">
    <location>
        <begin position="9"/>
        <end position="19"/>
    </location>
</feature>
<keyword evidence="3" id="KW-1185">Reference proteome</keyword>
<feature type="region of interest" description="Disordered" evidence="1">
    <location>
        <begin position="1"/>
        <end position="20"/>
    </location>
</feature>
<dbReference type="EMBL" id="VSRR010000803">
    <property type="protein sequence ID" value="MPC19776.1"/>
    <property type="molecule type" value="Genomic_DNA"/>
</dbReference>
<evidence type="ECO:0000313" key="2">
    <source>
        <dbReference type="EMBL" id="MPC19776.1"/>
    </source>
</evidence>
<name>A0A5B7DFC2_PORTR</name>